<dbReference type="PANTHER" id="PTHR36923:SF3">
    <property type="entry name" value="FERREDOXIN"/>
    <property type="match status" value="1"/>
</dbReference>
<evidence type="ECO:0000313" key="8">
    <source>
        <dbReference type="EMBL" id="MBZ5737891.1"/>
    </source>
</evidence>
<evidence type="ECO:0000256" key="7">
    <source>
        <dbReference type="ARBA" id="ARBA00023291"/>
    </source>
</evidence>
<dbReference type="Gene3D" id="3.30.70.20">
    <property type="match status" value="1"/>
</dbReference>
<keyword evidence="4" id="KW-0249">Electron transport</keyword>
<dbReference type="Pfam" id="PF13459">
    <property type="entry name" value="Fer4_15"/>
    <property type="match status" value="1"/>
</dbReference>
<dbReference type="Proteomes" id="UP000780875">
    <property type="component" value="Unassembled WGS sequence"/>
</dbReference>
<keyword evidence="5" id="KW-0408">Iron</keyword>
<keyword evidence="2" id="KW-0813">Transport</keyword>
<keyword evidence="9" id="KW-1185">Reference proteome</keyword>
<organism evidence="8 9">
    <name type="scientific">Nocardioides mangrovi</name>
    <dbReference type="NCBI Taxonomy" id="2874580"/>
    <lineage>
        <taxon>Bacteria</taxon>
        <taxon>Bacillati</taxon>
        <taxon>Actinomycetota</taxon>
        <taxon>Actinomycetes</taxon>
        <taxon>Propionibacteriales</taxon>
        <taxon>Nocardioidaceae</taxon>
        <taxon>Nocardioides</taxon>
    </lineage>
</organism>
<evidence type="ECO:0000313" key="9">
    <source>
        <dbReference type="Proteomes" id="UP000780875"/>
    </source>
</evidence>
<gene>
    <name evidence="8" type="ORF">K8U61_06945</name>
</gene>
<sequence>MRIDVDWTRCDGHGLCALLLAENLTTDAAGFPVVTRADVPPGAERDARRAAAACPALALRVIADT</sequence>
<dbReference type="EMBL" id="JAIQZJ010000003">
    <property type="protein sequence ID" value="MBZ5737891.1"/>
    <property type="molecule type" value="Genomic_DNA"/>
</dbReference>
<proteinExistence type="predicted"/>
<keyword evidence="3" id="KW-0479">Metal-binding</keyword>
<evidence type="ECO:0000256" key="1">
    <source>
        <dbReference type="ARBA" id="ARBA00001927"/>
    </source>
</evidence>
<protein>
    <submittedName>
        <fullName evidence="8">Ferredoxin</fullName>
    </submittedName>
</protein>
<dbReference type="PANTHER" id="PTHR36923">
    <property type="entry name" value="FERREDOXIN"/>
    <property type="match status" value="1"/>
</dbReference>
<evidence type="ECO:0000256" key="4">
    <source>
        <dbReference type="ARBA" id="ARBA00022982"/>
    </source>
</evidence>
<comment type="cofactor">
    <cofactor evidence="1">
        <name>[3Fe-4S] cluster</name>
        <dbReference type="ChEBI" id="CHEBI:21137"/>
    </cofactor>
</comment>
<evidence type="ECO:0000256" key="6">
    <source>
        <dbReference type="ARBA" id="ARBA00023014"/>
    </source>
</evidence>
<keyword evidence="6" id="KW-0411">Iron-sulfur</keyword>
<dbReference type="RefSeq" id="WP_224122268.1">
    <property type="nucleotide sequence ID" value="NZ_JAIQZJ010000003.1"/>
</dbReference>
<accession>A0ABS7UA81</accession>
<name>A0ABS7UA81_9ACTN</name>
<dbReference type="SUPFAM" id="SSF54862">
    <property type="entry name" value="4Fe-4S ferredoxins"/>
    <property type="match status" value="1"/>
</dbReference>
<reference evidence="8 9" key="1">
    <citation type="submission" date="2021-09" db="EMBL/GenBank/DDBJ databases">
        <title>Whole genome sequence of Nocardioides sp. GBK3QG-3.</title>
        <authorList>
            <person name="Tuo L."/>
        </authorList>
    </citation>
    <scope>NUCLEOTIDE SEQUENCE [LARGE SCALE GENOMIC DNA]</scope>
    <source>
        <strain evidence="8 9">GBK3QG-3</strain>
    </source>
</reference>
<evidence type="ECO:0000256" key="3">
    <source>
        <dbReference type="ARBA" id="ARBA00022723"/>
    </source>
</evidence>
<keyword evidence="7" id="KW-0003">3Fe-4S</keyword>
<evidence type="ECO:0000256" key="2">
    <source>
        <dbReference type="ARBA" id="ARBA00022448"/>
    </source>
</evidence>
<comment type="caution">
    <text evidence="8">The sequence shown here is derived from an EMBL/GenBank/DDBJ whole genome shotgun (WGS) entry which is preliminary data.</text>
</comment>
<dbReference type="InterPro" id="IPR051269">
    <property type="entry name" value="Fe-S_cluster_ET"/>
</dbReference>
<evidence type="ECO:0000256" key="5">
    <source>
        <dbReference type="ARBA" id="ARBA00023004"/>
    </source>
</evidence>